<dbReference type="InterPro" id="IPR011006">
    <property type="entry name" value="CheY-like_superfamily"/>
</dbReference>
<dbReference type="SMART" id="SM00448">
    <property type="entry name" value="REC"/>
    <property type="match status" value="1"/>
</dbReference>
<keyword evidence="3 10" id="KW-0597">Phosphoprotein</keyword>
<feature type="domain" description="Response regulatory" evidence="11">
    <location>
        <begin position="3"/>
        <end position="119"/>
    </location>
</feature>
<comment type="subcellular location">
    <subcellularLocation>
        <location evidence="1 9">Cytoplasm</location>
    </subcellularLocation>
</comment>
<comment type="caution">
    <text evidence="12">The sequence shown here is derived from an EMBL/GenBank/DDBJ whole genome shotgun (WGS) entry which is preliminary data.</text>
</comment>
<dbReference type="InterPro" id="IPR051271">
    <property type="entry name" value="2C-system_Tx_regulators"/>
</dbReference>
<dbReference type="PROSITE" id="PS50110">
    <property type="entry name" value="RESPONSE_REGULATORY"/>
    <property type="match status" value="1"/>
</dbReference>
<evidence type="ECO:0000256" key="3">
    <source>
        <dbReference type="ARBA" id="ARBA00022553"/>
    </source>
</evidence>
<accession>A0ABV7KS30</accession>
<dbReference type="InterPro" id="IPR048714">
    <property type="entry name" value="DpiA-like_HTH"/>
</dbReference>
<feature type="modified residue" description="4-aspartylphosphate" evidence="10">
    <location>
        <position position="54"/>
    </location>
</feature>
<dbReference type="Proteomes" id="UP001595625">
    <property type="component" value="Unassembled WGS sequence"/>
</dbReference>
<evidence type="ECO:0000256" key="7">
    <source>
        <dbReference type="ARBA" id="ARBA00023159"/>
    </source>
</evidence>
<protein>
    <recommendedName>
        <fullName evidence="9">Transcriptional regulatory protein</fullName>
    </recommendedName>
</protein>
<dbReference type="Gene3D" id="3.40.50.2300">
    <property type="match status" value="1"/>
</dbReference>
<dbReference type="EMBL" id="JBHRUJ010000017">
    <property type="protein sequence ID" value="MFC3212258.1"/>
    <property type="molecule type" value="Genomic_DNA"/>
</dbReference>
<evidence type="ECO:0000256" key="4">
    <source>
        <dbReference type="ARBA" id="ARBA00023012"/>
    </source>
</evidence>
<keyword evidence="8 9" id="KW-0804">Transcription</keyword>
<evidence type="ECO:0000256" key="1">
    <source>
        <dbReference type="ARBA" id="ARBA00004496"/>
    </source>
</evidence>
<evidence type="ECO:0000256" key="2">
    <source>
        <dbReference type="ARBA" id="ARBA00022490"/>
    </source>
</evidence>
<keyword evidence="2 9" id="KW-0963">Cytoplasm</keyword>
<evidence type="ECO:0000256" key="8">
    <source>
        <dbReference type="ARBA" id="ARBA00023163"/>
    </source>
</evidence>
<dbReference type="SUPFAM" id="SSF52172">
    <property type="entry name" value="CheY-like"/>
    <property type="match status" value="1"/>
</dbReference>
<evidence type="ECO:0000313" key="13">
    <source>
        <dbReference type="Proteomes" id="UP001595625"/>
    </source>
</evidence>
<dbReference type="Pfam" id="PF20714">
    <property type="entry name" value="HTH_64"/>
    <property type="match status" value="1"/>
</dbReference>
<organism evidence="12 13">
    <name type="scientific">Planomicrobium okeanokoites</name>
    <name type="common">Planococcus okeanokoites</name>
    <name type="synonym">Flavobacterium okeanokoites</name>
    <dbReference type="NCBI Taxonomy" id="244"/>
    <lineage>
        <taxon>Bacteria</taxon>
        <taxon>Bacillati</taxon>
        <taxon>Bacillota</taxon>
        <taxon>Bacilli</taxon>
        <taxon>Bacillales</taxon>
        <taxon>Caryophanaceae</taxon>
        <taxon>Planomicrobium</taxon>
    </lineage>
</organism>
<keyword evidence="6 9" id="KW-0238">DNA-binding</keyword>
<keyword evidence="5 9" id="KW-0805">Transcription regulation</keyword>
<evidence type="ECO:0000256" key="9">
    <source>
        <dbReference type="PIRNR" id="PIRNR006171"/>
    </source>
</evidence>
<dbReference type="PANTHER" id="PTHR45526:SF6">
    <property type="entry name" value="TRANSCRIPTIONAL REGULATORY PROTEIN CITT"/>
    <property type="match status" value="1"/>
</dbReference>
<gene>
    <name evidence="12" type="ORF">ACFOEJ_14315</name>
</gene>
<evidence type="ECO:0000256" key="5">
    <source>
        <dbReference type="ARBA" id="ARBA00023015"/>
    </source>
</evidence>
<dbReference type="CDD" id="cd19925">
    <property type="entry name" value="REC_citrate_TCS"/>
    <property type="match status" value="1"/>
</dbReference>
<evidence type="ECO:0000313" key="12">
    <source>
        <dbReference type="EMBL" id="MFC3212258.1"/>
    </source>
</evidence>
<evidence type="ECO:0000259" key="11">
    <source>
        <dbReference type="PROSITE" id="PS50110"/>
    </source>
</evidence>
<keyword evidence="13" id="KW-1185">Reference proteome</keyword>
<dbReference type="InterPro" id="IPR024187">
    <property type="entry name" value="Sig_transdc_resp-reg_cit/mal"/>
</dbReference>
<keyword evidence="7 9" id="KW-0010">Activator</keyword>
<dbReference type="InterPro" id="IPR001789">
    <property type="entry name" value="Sig_transdc_resp-reg_receiver"/>
</dbReference>
<keyword evidence="4 9" id="KW-0902">Two-component regulatory system</keyword>
<reference evidence="13" key="1">
    <citation type="journal article" date="2019" name="Int. J. Syst. Evol. Microbiol.">
        <title>The Global Catalogue of Microorganisms (GCM) 10K type strain sequencing project: providing services to taxonomists for standard genome sequencing and annotation.</title>
        <authorList>
            <consortium name="The Broad Institute Genomics Platform"/>
            <consortium name="The Broad Institute Genome Sequencing Center for Infectious Disease"/>
            <person name="Wu L."/>
            <person name="Ma J."/>
        </authorList>
    </citation>
    <scope>NUCLEOTIDE SEQUENCE [LARGE SCALE GENOMIC DNA]</scope>
    <source>
        <strain evidence="13">CCM 320</strain>
    </source>
</reference>
<evidence type="ECO:0000256" key="10">
    <source>
        <dbReference type="PROSITE-ProRule" id="PRU00169"/>
    </source>
</evidence>
<dbReference type="RefSeq" id="WP_117312788.1">
    <property type="nucleotide sequence ID" value="NZ_JBHRUJ010000017.1"/>
</dbReference>
<dbReference type="PIRSF" id="PIRSF006171">
    <property type="entry name" value="RR_citrat_malat"/>
    <property type="match status" value="1"/>
</dbReference>
<sequence length="223" mass="25617">MIKIIIAEDDYRIAQIHEAFIERIDGLDLVGKAKNAEETIEMLNMHEVDLILLDIYMPDRLGTDLLHQIRSDYPGVDIIMITAAKEKPFIRKAMEYGVFRYLIKPLQLEEFTEAIEEYKKFKEILNEDEGEIEAGHLQKLFSYNLKEEKNLPTGIDSITLGKVVELIEMRPEGLTSEQVGSEMGASRTTARRYLEYLVGTGKARAESVYGIVGRPERKYFHSK</sequence>
<evidence type="ECO:0000256" key="6">
    <source>
        <dbReference type="ARBA" id="ARBA00023125"/>
    </source>
</evidence>
<name>A0ABV7KS30_PLAOK</name>
<dbReference type="Pfam" id="PF00072">
    <property type="entry name" value="Response_reg"/>
    <property type="match status" value="1"/>
</dbReference>
<proteinExistence type="predicted"/>
<dbReference type="PANTHER" id="PTHR45526">
    <property type="entry name" value="TRANSCRIPTIONAL REGULATORY PROTEIN DPIA"/>
    <property type="match status" value="1"/>
</dbReference>